<protein>
    <submittedName>
        <fullName evidence="1">Alanine racemase</fullName>
    </submittedName>
</protein>
<accession>A0ABS9UD37</accession>
<dbReference type="EMBL" id="JAKZFC010000003">
    <property type="protein sequence ID" value="MCH7322248.1"/>
    <property type="molecule type" value="Genomic_DNA"/>
</dbReference>
<evidence type="ECO:0000313" key="1">
    <source>
        <dbReference type="EMBL" id="MCH7322248.1"/>
    </source>
</evidence>
<evidence type="ECO:0000313" key="2">
    <source>
        <dbReference type="Proteomes" id="UP001316087"/>
    </source>
</evidence>
<keyword evidence="2" id="KW-1185">Reference proteome</keyword>
<name>A0ABS9UD37_9BACL</name>
<dbReference type="RefSeq" id="WP_241369313.1">
    <property type="nucleotide sequence ID" value="NZ_JAKZFC010000003.1"/>
</dbReference>
<sequence>MQKWEMSEVLRFPEHFGTVQEGSIIKVEPNWQSEVNADSIIVKGVYVLKGHMQFDFKENESISKDGIYIEHLDIEKDEAYFEYALPFSIDVPNEEVANIKIQTFQSDVTVNERGQCVCKWEVSCDIQKEEAEKIEVIEQEQPIKVVVEETVVLEEKEQLQQAQKMVKAAILESSEISSEEVDFFDQLAEAYSVVQVQLNASKK</sequence>
<proteinExistence type="predicted"/>
<reference evidence="1 2" key="1">
    <citation type="submission" date="2022-03" db="EMBL/GenBank/DDBJ databases">
        <authorList>
            <person name="Jo J.-H."/>
            <person name="Im W.-T."/>
        </authorList>
    </citation>
    <scope>NUCLEOTIDE SEQUENCE [LARGE SCALE GENOMIC DNA]</scope>
    <source>
        <strain evidence="1 2">MA9</strain>
    </source>
</reference>
<comment type="caution">
    <text evidence="1">The sequence shown here is derived from an EMBL/GenBank/DDBJ whole genome shotgun (WGS) entry which is preliminary data.</text>
</comment>
<organism evidence="1 2">
    <name type="scientific">Solibacillus palustris</name>
    <dbReference type="NCBI Taxonomy" id="2908203"/>
    <lineage>
        <taxon>Bacteria</taxon>
        <taxon>Bacillati</taxon>
        <taxon>Bacillota</taxon>
        <taxon>Bacilli</taxon>
        <taxon>Bacillales</taxon>
        <taxon>Caryophanaceae</taxon>
        <taxon>Solibacillus</taxon>
    </lineage>
</organism>
<dbReference type="Proteomes" id="UP001316087">
    <property type="component" value="Unassembled WGS sequence"/>
</dbReference>
<gene>
    <name evidence="1" type="ORF">LZ480_10125</name>
</gene>